<gene>
    <name evidence="2" type="ORF">EJ04DRAFT_60618</name>
</gene>
<dbReference type="AlphaFoldDB" id="A0A9P4R7P6"/>
<protein>
    <submittedName>
        <fullName evidence="2">Uncharacterized protein</fullName>
    </submittedName>
</protein>
<evidence type="ECO:0000313" key="2">
    <source>
        <dbReference type="EMBL" id="KAF2738277.1"/>
    </source>
</evidence>
<feature type="region of interest" description="Disordered" evidence="1">
    <location>
        <begin position="1"/>
        <end position="28"/>
    </location>
</feature>
<sequence>MTGEGEDERQSSARISRERERERERERQNCRRNWSMILSALSPAHTAVAIEPGQPKQMTPTLASPPLNTIKQ</sequence>
<organism evidence="2 3">
    <name type="scientific">Polyplosphaeria fusca</name>
    <dbReference type="NCBI Taxonomy" id="682080"/>
    <lineage>
        <taxon>Eukaryota</taxon>
        <taxon>Fungi</taxon>
        <taxon>Dikarya</taxon>
        <taxon>Ascomycota</taxon>
        <taxon>Pezizomycotina</taxon>
        <taxon>Dothideomycetes</taxon>
        <taxon>Pleosporomycetidae</taxon>
        <taxon>Pleosporales</taxon>
        <taxon>Tetraplosphaeriaceae</taxon>
        <taxon>Polyplosphaeria</taxon>
    </lineage>
</organism>
<reference evidence="2" key="1">
    <citation type="journal article" date="2020" name="Stud. Mycol.">
        <title>101 Dothideomycetes genomes: a test case for predicting lifestyles and emergence of pathogens.</title>
        <authorList>
            <person name="Haridas S."/>
            <person name="Albert R."/>
            <person name="Binder M."/>
            <person name="Bloem J."/>
            <person name="Labutti K."/>
            <person name="Salamov A."/>
            <person name="Andreopoulos B."/>
            <person name="Baker S."/>
            <person name="Barry K."/>
            <person name="Bills G."/>
            <person name="Bluhm B."/>
            <person name="Cannon C."/>
            <person name="Castanera R."/>
            <person name="Culley D."/>
            <person name="Daum C."/>
            <person name="Ezra D."/>
            <person name="Gonzalez J."/>
            <person name="Henrissat B."/>
            <person name="Kuo A."/>
            <person name="Liang C."/>
            <person name="Lipzen A."/>
            <person name="Lutzoni F."/>
            <person name="Magnuson J."/>
            <person name="Mondo S."/>
            <person name="Nolan M."/>
            <person name="Ohm R."/>
            <person name="Pangilinan J."/>
            <person name="Park H.-J."/>
            <person name="Ramirez L."/>
            <person name="Alfaro M."/>
            <person name="Sun H."/>
            <person name="Tritt A."/>
            <person name="Yoshinaga Y."/>
            <person name="Zwiers L.-H."/>
            <person name="Turgeon B."/>
            <person name="Goodwin S."/>
            <person name="Spatafora J."/>
            <person name="Crous P."/>
            <person name="Grigoriev I."/>
        </authorList>
    </citation>
    <scope>NUCLEOTIDE SEQUENCE</scope>
    <source>
        <strain evidence="2">CBS 125425</strain>
    </source>
</reference>
<feature type="compositionally biased region" description="Basic and acidic residues" evidence="1">
    <location>
        <begin position="8"/>
        <end position="28"/>
    </location>
</feature>
<accession>A0A9P4R7P6</accession>
<dbReference type="Proteomes" id="UP000799444">
    <property type="component" value="Unassembled WGS sequence"/>
</dbReference>
<evidence type="ECO:0000256" key="1">
    <source>
        <dbReference type="SAM" id="MobiDB-lite"/>
    </source>
</evidence>
<evidence type="ECO:0000313" key="3">
    <source>
        <dbReference type="Proteomes" id="UP000799444"/>
    </source>
</evidence>
<name>A0A9P4R7P6_9PLEO</name>
<feature type="region of interest" description="Disordered" evidence="1">
    <location>
        <begin position="51"/>
        <end position="72"/>
    </location>
</feature>
<proteinExistence type="predicted"/>
<dbReference type="EMBL" id="ML996110">
    <property type="protein sequence ID" value="KAF2738277.1"/>
    <property type="molecule type" value="Genomic_DNA"/>
</dbReference>
<keyword evidence="3" id="KW-1185">Reference proteome</keyword>
<comment type="caution">
    <text evidence="2">The sequence shown here is derived from an EMBL/GenBank/DDBJ whole genome shotgun (WGS) entry which is preliminary data.</text>
</comment>
<feature type="compositionally biased region" description="Polar residues" evidence="1">
    <location>
        <begin position="56"/>
        <end position="72"/>
    </location>
</feature>